<dbReference type="Proteomes" id="UP000014139">
    <property type="component" value="Unassembled WGS sequence"/>
</dbReference>
<dbReference type="eggNOG" id="COG2319">
    <property type="taxonomic scope" value="Bacteria"/>
</dbReference>
<dbReference type="RefSeq" id="WP_003078600.1">
    <property type="nucleotide sequence ID" value="NZ_AOUO01000182.1"/>
</dbReference>
<proteinExistence type="predicted"/>
<dbReference type="AlphaFoldDB" id="R1HWW0"/>
<feature type="repeat" description="WD" evidence="1">
    <location>
        <begin position="1189"/>
        <end position="1210"/>
    </location>
</feature>
<evidence type="ECO:0000313" key="2">
    <source>
        <dbReference type="EMBL" id="EOD68005.1"/>
    </source>
</evidence>
<protein>
    <recommendedName>
        <fullName evidence="4">WD-40 repeat-containing protein</fullName>
    </recommendedName>
</protein>
<dbReference type="SUPFAM" id="SSF50998">
    <property type="entry name" value="Quinoprotein alcohol dehydrogenase-like"/>
    <property type="match status" value="1"/>
</dbReference>
<dbReference type="InterPro" id="IPR015943">
    <property type="entry name" value="WD40/YVTN_repeat-like_dom_sf"/>
</dbReference>
<dbReference type="InterPro" id="IPR011047">
    <property type="entry name" value="Quinoprotein_ADH-like_sf"/>
</dbReference>
<comment type="caution">
    <text evidence="2">The sequence shown here is derived from an EMBL/GenBank/DDBJ whole genome shotgun (WGS) entry which is preliminary data.</text>
</comment>
<name>R1HWW0_9PSEU</name>
<dbReference type="EMBL" id="AOUO01000182">
    <property type="protein sequence ID" value="EOD68005.1"/>
    <property type="molecule type" value="Genomic_DNA"/>
</dbReference>
<dbReference type="Gene3D" id="2.130.10.10">
    <property type="entry name" value="YVTN repeat-like/Quinoprotein amine dehydrogenase"/>
    <property type="match status" value="2"/>
</dbReference>
<organism evidence="2 3">
    <name type="scientific">Amycolatopsis vancoresmycina DSM 44592</name>
    <dbReference type="NCBI Taxonomy" id="1292037"/>
    <lineage>
        <taxon>Bacteria</taxon>
        <taxon>Bacillati</taxon>
        <taxon>Actinomycetota</taxon>
        <taxon>Actinomycetes</taxon>
        <taxon>Pseudonocardiales</taxon>
        <taxon>Pseudonocardiaceae</taxon>
        <taxon>Amycolatopsis</taxon>
    </lineage>
</organism>
<dbReference type="PATRIC" id="fig|1292037.4.peg.2589"/>
<evidence type="ECO:0000313" key="3">
    <source>
        <dbReference type="Proteomes" id="UP000014139"/>
    </source>
</evidence>
<dbReference type="InterPro" id="IPR001680">
    <property type="entry name" value="WD40_rpt"/>
</dbReference>
<dbReference type="OrthoDB" id="218695at2"/>
<dbReference type="Gene3D" id="3.40.50.300">
    <property type="entry name" value="P-loop containing nucleotide triphosphate hydrolases"/>
    <property type="match status" value="1"/>
</dbReference>
<accession>R1HWW0</accession>
<reference evidence="2 3" key="1">
    <citation type="submission" date="2013-02" db="EMBL/GenBank/DDBJ databases">
        <title>Draft genome sequence of Amycolatopsis vancoresmycina strain DSM 44592T.</title>
        <authorList>
            <person name="Kumar S."/>
            <person name="Kaur N."/>
            <person name="Kaur C."/>
            <person name="Raghava G.P.S."/>
            <person name="Mayilraj S."/>
        </authorList>
    </citation>
    <scope>NUCLEOTIDE SEQUENCE [LARGE SCALE GENOMIC DNA]</scope>
    <source>
        <strain evidence="2 3">DSM 44592</strain>
    </source>
</reference>
<dbReference type="InterPro" id="IPR027417">
    <property type="entry name" value="P-loop_NTPase"/>
</dbReference>
<dbReference type="SUPFAM" id="SSF52540">
    <property type="entry name" value="P-loop containing nucleoside triphosphate hydrolases"/>
    <property type="match status" value="1"/>
</dbReference>
<gene>
    <name evidence="2" type="ORF">H480_13563</name>
</gene>
<keyword evidence="1" id="KW-0853">WD repeat</keyword>
<sequence>MVQRRALSVGVGSFDRHHPLDYAPGLSEQLERELAELGYATNGHRTRTRVNGDDLGAMVARALADGDDDDLSIVHLVTHGESVAGDATVFAIGSDGARHGEASVAHWLTMRQSVPGPTTLFLLDLCAAGTAARLPWQTRLADAPRGWVIAACGPRELAFGGRFTQAVINVLRGLRGGELDIDPGTEFVPLTTIARAIRQEVNRLAVAAKAIPQQVTASLVDLSSDEEPRFFRNPEYDPDPRRSFRAEVDPGVIPFFDDLDEGLDARHFVERATGLGGLRETGATIACFSGRDEELRRISPWLSGHGDDRPLCVVTGSPGSGKSALLGVLTCAASSQLRDVTRHIWHRVAQAPVTIDGLAAVHARQRGLDGVAGSIARQLGFPESLPVGELITVLRDRSAVLVVDALDEADDPVRIMNELLLPLVRPGKPARLLVGVRNYEDFRPLFEQATLVDLDQVEQHVLENDLFTYVINLLRATPHYRANGGVSGEFASAVSATLAQPGQTGPFLVAGLYTRHFVTGKAVRNAAEAAQLGRRVPRDPAGVLDLDLALHQDEPWLRPVLTAIAHARGAGLPISVLRRLAPAFADSAARPSVAQVRAALRLASFYLRQSLDTDHSNLYRLFHQGLADALVKDRPFTATALDALLSSLGPAESRDWNAAEPYLFRHAADHAADVGLADELTADPGLFLHPAFVGEHGFGPVTSAAELALAATRRGMPSLAARAAEIAALTWRPCWSMGSSGEGAAGPRKAAAAAVSISGHRVLAAGPDGLHEWHWPTGREPVFSRTNPAVAGHLVTLPAADGTFAVAKAVGGKNEVAFVGGSRVTGTSRLVSPAIALSRGNPSGYVCVTAGGLVTQIADDGTVIGHQDTRHRSTSWALGARPAEPVAVSVDSEDQLVLFERGASWTNLYPIAGRVSCFDISQDGDVLVAGTAGGWTGLVDRRRFASWNYERNFAQPVTAVGVSAHSAVLAVGLADGRVVVIFARSRQELAAAKPADVAIVHVKVSPEGRCVALDAGGNLHYVGPEGAGTLEIPSEPAPPRTADQRPPVLAVAGDSRDGTFVATENRVLQVDLPTGDVVAEVAVDAVPTELVLTELEQERVLLVRTGDGDFVWRPGSGLSRILAPGWVLDRLRDRTASGDVQIGESIVTVARKGDYVVASEAGRQERVVGVHDGLAVVRCARLAGRAVAVSGGADGVVRIWDIARATLLDALSAGGPVWRIFVTPRADHLLVAAGGELIAFRNAAVAGG</sequence>
<evidence type="ECO:0000256" key="1">
    <source>
        <dbReference type="PROSITE-ProRule" id="PRU00221"/>
    </source>
</evidence>
<dbReference type="PROSITE" id="PS50082">
    <property type="entry name" value="WD_REPEATS_2"/>
    <property type="match status" value="1"/>
</dbReference>
<keyword evidence="3" id="KW-1185">Reference proteome</keyword>
<evidence type="ECO:0008006" key="4">
    <source>
        <dbReference type="Google" id="ProtNLM"/>
    </source>
</evidence>